<dbReference type="AlphaFoldDB" id="A0A7K4MWI5"/>
<accession>A0A7K4MWI5</accession>
<organism evidence="1 2">
    <name type="scientific">Marine Group I thaumarchaeote</name>
    <dbReference type="NCBI Taxonomy" id="2511932"/>
    <lineage>
        <taxon>Archaea</taxon>
        <taxon>Nitrososphaerota</taxon>
        <taxon>Marine Group I</taxon>
    </lineage>
</organism>
<protein>
    <submittedName>
        <fullName evidence="1">Uncharacterized protein</fullName>
    </submittedName>
</protein>
<comment type="caution">
    <text evidence="1">The sequence shown here is derived from an EMBL/GenBank/DDBJ whole genome shotgun (WGS) entry which is preliminary data.</text>
</comment>
<evidence type="ECO:0000313" key="2">
    <source>
        <dbReference type="Proteomes" id="UP000575480"/>
    </source>
</evidence>
<reference evidence="1 2" key="1">
    <citation type="journal article" date="2019" name="Environ. Microbiol.">
        <title>Genomics insights into ecotype formation of ammonia-oxidizing archaea in the deep ocean.</title>
        <authorList>
            <person name="Wang Y."/>
            <person name="Huang J.M."/>
            <person name="Cui G.J."/>
            <person name="Nunoura T."/>
            <person name="Takaki Y."/>
            <person name="Li W.L."/>
            <person name="Li J."/>
            <person name="Gao Z.M."/>
            <person name="Takai K."/>
            <person name="Zhang A.Q."/>
            <person name="Stepanauskas R."/>
        </authorList>
    </citation>
    <scope>NUCLEOTIDE SEQUENCE [LARGE SCALE GENOMIC DNA]</scope>
    <source>
        <strain evidence="1 2">L15a</strain>
    </source>
</reference>
<sequence length="59" mass="6787">MTANEMIAALVAVKEEIEMEDFVKETVEDMSEEDLYCNFLSGEETERYSLTEEGDLTEE</sequence>
<proteinExistence type="predicted"/>
<evidence type="ECO:0000313" key="1">
    <source>
        <dbReference type="EMBL" id="NWJ57869.1"/>
    </source>
</evidence>
<dbReference type="Proteomes" id="UP000575480">
    <property type="component" value="Unassembled WGS sequence"/>
</dbReference>
<name>A0A7K4MWI5_9ARCH</name>
<dbReference type="EMBL" id="JACATH010000022">
    <property type="protein sequence ID" value="NWJ57869.1"/>
    <property type="molecule type" value="Genomic_DNA"/>
</dbReference>
<gene>
    <name evidence="1" type="ORF">HX858_09030</name>
</gene>